<dbReference type="InterPro" id="IPR027417">
    <property type="entry name" value="P-loop_NTPase"/>
</dbReference>
<evidence type="ECO:0000256" key="4">
    <source>
        <dbReference type="ARBA" id="ARBA00022840"/>
    </source>
</evidence>
<dbReference type="CDD" id="cd10147">
    <property type="entry name" value="Wzt_C-like"/>
    <property type="match status" value="1"/>
</dbReference>
<comment type="similarity">
    <text evidence="1">Belongs to the ABC transporter superfamily.</text>
</comment>
<dbReference type="AlphaFoldDB" id="A0A1T4WIA0"/>
<dbReference type="PANTHER" id="PTHR46743:SF2">
    <property type="entry name" value="TEICHOIC ACIDS EXPORT ATP-BINDING PROTEIN TAGH"/>
    <property type="match status" value="1"/>
</dbReference>
<keyword evidence="3" id="KW-0547">Nucleotide-binding</keyword>
<dbReference type="PANTHER" id="PTHR46743">
    <property type="entry name" value="TEICHOIC ACIDS EXPORT ATP-BINDING PROTEIN TAGH"/>
    <property type="match status" value="1"/>
</dbReference>
<dbReference type="SMART" id="SM00382">
    <property type="entry name" value="AAA"/>
    <property type="match status" value="1"/>
</dbReference>
<dbReference type="GO" id="GO:0016020">
    <property type="term" value="C:membrane"/>
    <property type="evidence" value="ECO:0007669"/>
    <property type="project" value="InterPro"/>
</dbReference>
<dbReference type="Proteomes" id="UP000190105">
    <property type="component" value="Unassembled WGS sequence"/>
</dbReference>
<dbReference type="InterPro" id="IPR015860">
    <property type="entry name" value="ABC_transpr_TagH-like"/>
</dbReference>
<keyword evidence="2" id="KW-0813">Transport</keyword>
<protein>
    <submittedName>
        <fullName evidence="6">ABC-2 type transport system ATP-binding protein/lipopolysaccharide transport system ATP-binding protein</fullName>
    </submittedName>
</protein>
<evidence type="ECO:0000256" key="2">
    <source>
        <dbReference type="ARBA" id="ARBA00022448"/>
    </source>
</evidence>
<dbReference type="Gene3D" id="3.40.50.300">
    <property type="entry name" value="P-loop containing nucleotide triphosphate hydrolases"/>
    <property type="match status" value="1"/>
</dbReference>
<dbReference type="GO" id="GO:0005524">
    <property type="term" value="F:ATP binding"/>
    <property type="evidence" value="ECO:0007669"/>
    <property type="project" value="UniProtKB-KW"/>
</dbReference>
<name>A0A1T4WIA0_9CLOT</name>
<dbReference type="OrthoDB" id="9778870at2"/>
<dbReference type="CDD" id="cd03220">
    <property type="entry name" value="ABC_KpsT_Wzt"/>
    <property type="match status" value="1"/>
</dbReference>
<dbReference type="SUPFAM" id="SSF52540">
    <property type="entry name" value="P-loop containing nucleoside triphosphate hydrolases"/>
    <property type="match status" value="1"/>
</dbReference>
<accession>A0A1T4WIA0</accession>
<evidence type="ECO:0000313" key="7">
    <source>
        <dbReference type="Proteomes" id="UP000190105"/>
    </source>
</evidence>
<dbReference type="EMBL" id="FUYH01000001">
    <property type="protein sequence ID" value="SKA76625.1"/>
    <property type="molecule type" value="Genomic_DNA"/>
</dbReference>
<dbReference type="Pfam" id="PF14524">
    <property type="entry name" value="Wzt_C"/>
    <property type="match status" value="1"/>
</dbReference>
<dbReference type="InterPro" id="IPR003593">
    <property type="entry name" value="AAA+_ATPase"/>
</dbReference>
<evidence type="ECO:0000259" key="5">
    <source>
        <dbReference type="PROSITE" id="PS50893"/>
    </source>
</evidence>
<feature type="domain" description="ABC transporter" evidence="5">
    <location>
        <begin position="25"/>
        <end position="245"/>
    </location>
</feature>
<sequence>MVAIEVDRITKNFRIYQDKPTTFKEKILNIKTNSYHDICVLDNVSLKINKGETVGIIGQNGSGKSTLLKLLAKIIYPDKGHIKINGRVASLLELGAGFHPDFTGRENIYTNASILGLNKQEIEQRINDIIKFSELENFIDTAVRTYSSGMYMRLAFSIAINVDAEILLIDEILAVGDASFQKKCYEKMYELKKKGVTIIFVSHDVGAVRKICDKGIWIDNGIIKSIGNVETVINNYLECISKKDEVNNSKNKVIKKYTKNIEEDNNMNIKISKYLNNASTRWGNKKVEIVDVKIINESNEIVNTVTTCRPVVIEIDYKINSNINNCVFGIAIKRIDGFYCYGTNTFIDNIDINNLSREGKIKFSIKSVDLLENTYLIDVAAHSIFEEIYDYRCDIYKINVIDPQIRKEQGLIKLHHDWIF</sequence>
<gene>
    <name evidence="6" type="ORF">SAMN05443428_101233</name>
</gene>
<keyword evidence="4 6" id="KW-0067">ATP-binding</keyword>
<evidence type="ECO:0000313" key="6">
    <source>
        <dbReference type="EMBL" id="SKA76625.1"/>
    </source>
</evidence>
<dbReference type="Pfam" id="PF00005">
    <property type="entry name" value="ABC_tran"/>
    <property type="match status" value="1"/>
</dbReference>
<dbReference type="Gene3D" id="2.70.50.60">
    <property type="entry name" value="abc- transporter (atp binding component) like domain"/>
    <property type="match status" value="1"/>
</dbReference>
<proteinExistence type="inferred from homology"/>
<dbReference type="InterPro" id="IPR050683">
    <property type="entry name" value="Bact_Polysacc_Export_ATP-bd"/>
</dbReference>
<reference evidence="7" key="1">
    <citation type="submission" date="2017-02" db="EMBL/GenBank/DDBJ databases">
        <authorList>
            <person name="Varghese N."/>
            <person name="Submissions S."/>
        </authorList>
    </citation>
    <scope>NUCLEOTIDE SEQUENCE [LARGE SCALE GENOMIC DNA]</scope>
    <source>
        <strain evidence="7">USBA 833</strain>
    </source>
</reference>
<evidence type="ECO:0000256" key="3">
    <source>
        <dbReference type="ARBA" id="ARBA00022741"/>
    </source>
</evidence>
<dbReference type="GO" id="GO:0016887">
    <property type="term" value="F:ATP hydrolysis activity"/>
    <property type="evidence" value="ECO:0007669"/>
    <property type="project" value="InterPro"/>
</dbReference>
<dbReference type="InterPro" id="IPR029439">
    <property type="entry name" value="Wzt_C"/>
</dbReference>
<dbReference type="RefSeq" id="WP_078695264.1">
    <property type="nucleotide sequence ID" value="NZ_FUYH01000001.1"/>
</dbReference>
<dbReference type="PROSITE" id="PS50893">
    <property type="entry name" value="ABC_TRANSPORTER_2"/>
    <property type="match status" value="1"/>
</dbReference>
<evidence type="ECO:0000256" key="1">
    <source>
        <dbReference type="ARBA" id="ARBA00005417"/>
    </source>
</evidence>
<dbReference type="STRING" id="1147123.SAMN05443428_101233"/>
<keyword evidence="7" id="KW-1185">Reference proteome</keyword>
<dbReference type="GO" id="GO:0140359">
    <property type="term" value="F:ABC-type transporter activity"/>
    <property type="evidence" value="ECO:0007669"/>
    <property type="project" value="InterPro"/>
</dbReference>
<dbReference type="InterPro" id="IPR003439">
    <property type="entry name" value="ABC_transporter-like_ATP-bd"/>
</dbReference>
<organism evidence="6 7">
    <name type="scientific">Caloramator quimbayensis</name>
    <dbReference type="NCBI Taxonomy" id="1147123"/>
    <lineage>
        <taxon>Bacteria</taxon>
        <taxon>Bacillati</taxon>
        <taxon>Bacillota</taxon>
        <taxon>Clostridia</taxon>
        <taxon>Eubacteriales</taxon>
        <taxon>Clostridiaceae</taxon>
        <taxon>Caloramator</taxon>
    </lineage>
</organism>